<dbReference type="InterPro" id="IPR036397">
    <property type="entry name" value="RNaseH_sf"/>
</dbReference>
<evidence type="ECO:0000313" key="9">
    <source>
        <dbReference type="Proteomes" id="UP000237222"/>
    </source>
</evidence>
<dbReference type="GO" id="GO:0033890">
    <property type="term" value="F:ribonuclease D activity"/>
    <property type="evidence" value="ECO:0007669"/>
    <property type="project" value="UniProtKB-UniRule"/>
</dbReference>
<dbReference type="OrthoDB" id="9800549at2"/>
<sequence>MTDPVESRVYIDTDAALNAACARWATAPFLAIDTEFIRTDTFYPIAGLLQVGASGELFLIDPLSIGDWSAFTALLRRSDIPKVIHSCSEDLEVFQVLFQCVPQPLLDTQIGAALAGLGGGLSYQRLVMDCLGIHVEKGETRSDWLRRPLSESQCVYAALDVLYLQRIYPILCQRLEEKGALGWWHEDCAVITAQAENPVAVNEYYLRIKSLWKLSARQQYALQLLCGWRETEARERNIPRGRVLKDAACFEIARQSPSDNSHLGRIKEVSPGCVRRYGDTILGLLAQARDAADSLLPPPAPRPLTPSQTQLYKDMKGVAEQLASELDIAPEVFVKKRDFEEIIRTGLLPSTLSSWRKPLIGDKLLMLGDKKI</sequence>
<evidence type="ECO:0000256" key="1">
    <source>
        <dbReference type="ARBA" id="ARBA00022490"/>
    </source>
</evidence>
<evidence type="ECO:0000256" key="2">
    <source>
        <dbReference type="ARBA" id="ARBA00022694"/>
    </source>
</evidence>
<dbReference type="Pfam" id="PF00570">
    <property type="entry name" value="HRDC"/>
    <property type="match status" value="1"/>
</dbReference>
<evidence type="ECO:0000313" key="8">
    <source>
        <dbReference type="EMBL" id="POP53044.1"/>
    </source>
</evidence>
<dbReference type="PANTHER" id="PTHR47649:SF1">
    <property type="entry name" value="RIBONUCLEASE D"/>
    <property type="match status" value="1"/>
</dbReference>
<dbReference type="GO" id="GO:0000166">
    <property type="term" value="F:nucleotide binding"/>
    <property type="evidence" value="ECO:0007669"/>
    <property type="project" value="InterPro"/>
</dbReference>
<comment type="subcellular location">
    <subcellularLocation>
        <location evidence="6">Cytoplasm</location>
    </subcellularLocation>
</comment>
<protein>
    <recommendedName>
        <fullName evidence="6">Ribonuclease D</fullName>
        <shortName evidence="6">RNase D</shortName>
        <ecNumber evidence="6">3.1.13.5</ecNumber>
    </recommendedName>
</protein>
<feature type="domain" description="HRDC" evidence="7">
    <location>
        <begin position="215"/>
        <end position="295"/>
    </location>
</feature>
<reference evidence="8" key="1">
    <citation type="submission" date="2018-01" db="EMBL/GenBank/DDBJ databases">
        <authorList>
            <person name="Yu X.-D."/>
        </authorList>
    </citation>
    <scope>NUCLEOTIDE SEQUENCE</scope>
    <source>
        <strain evidence="8">ZX-21</strain>
    </source>
</reference>
<dbReference type="GO" id="GO:0005737">
    <property type="term" value="C:cytoplasm"/>
    <property type="evidence" value="ECO:0007669"/>
    <property type="project" value="UniProtKB-SubCell"/>
</dbReference>
<comment type="catalytic activity">
    <reaction evidence="6">
        <text>Exonucleolytic cleavage that removes extra residues from the 3'-terminus of tRNA to produce 5'-mononucleotides.</text>
        <dbReference type="EC" id="3.1.13.5"/>
    </reaction>
</comment>
<dbReference type="EMBL" id="PQGG01000019">
    <property type="protein sequence ID" value="POP53044.1"/>
    <property type="molecule type" value="Genomic_DNA"/>
</dbReference>
<dbReference type="InterPro" id="IPR051086">
    <property type="entry name" value="RNase_D-like"/>
</dbReference>
<proteinExistence type="inferred from homology"/>
<dbReference type="InterPro" id="IPR002562">
    <property type="entry name" value="3'-5'_exonuclease_dom"/>
</dbReference>
<gene>
    <name evidence="6 8" type="primary">rnd</name>
    <name evidence="8" type="ORF">C0068_08095</name>
</gene>
<dbReference type="CDD" id="cd06142">
    <property type="entry name" value="RNaseD_exo"/>
    <property type="match status" value="1"/>
</dbReference>
<dbReference type="AlphaFoldDB" id="A0A2S4HGC6"/>
<dbReference type="Proteomes" id="UP000237222">
    <property type="component" value="Unassembled WGS sequence"/>
</dbReference>
<keyword evidence="3 6" id="KW-0540">Nuclease</keyword>
<dbReference type="PROSITE" id="PS50967">
    <property type="entry name" value="HRDC"/>
    <property type="match status" value="1"/>
</dbReference>
<keyword evidence="4 6" id="KW-0378">Hydrolase</keyword>
<dbReference type="Gene3D" id="1.10.150.80">
    <property type="entry name" value="HRDC domain"/>
    <property type="match status" value="2"/>
</dbReference>
<dbReference type="Pfam" id="PF01612">
    <property type="entry name" value="DNA_pol_A_exo1"/>
    <property type="match status" value="1"/>
</dbReference>
<dbReference type="EC" id="3.1.13.5" evidence="6"/>
<dbReference type="GO" id="GO:0008408">
    <property type="term" value="F:3'-5' exonuclease activity"/>
    <property type="evidence" value="ECO:0007669"/>
    <property type="project" value="InterPro"/>
</dbReference>
<evidence type="ECO:0000256" key="4">
    <source>
        <dbReference type="ARBA" id="ARBA00022801"/>
    </source>
</evidence>
<dbReference type="SMART" id="SM00474">
    <property type="entry name" value="35EXOc"/>
    <property type="match status" value="1"/>
</dbReference>
<keyword evidence="2 6" id="KW-0819">tRNA processing</keyword>
<comment type="caution">
    <text evidence="8">The sequence shown here is derived from an EMBL/GenBank/DDBJ whole genome shotgun (WGS) entry which is preliminary data.</text>
</comment>
<dbReference type="NCBIfam" id="TIGR01388">
    <property type="entry name" value="rnd"/>
    <property type="match status" value="1"/>
</dbReference>
<dbReference type="SMART" id="SM00341">
    <property type="entry name" value="HRDC"/>
    <property type="match status" value="1"/>
</dbReference>
<keyword evidence="5 6" id="KW-0269">Exonuclease</keyword>
<dbReference type="PANTHER" id="PTHR47649">
    <property type="entry name" value="RIBONUCLEASE D"/>
    <property type="match status" value="1"/>
</dbReference>
<evidence type="ECO:0000256" key="6">
    <source>
        <dbReference type="HAMAP-Rule" id="MF_01899"/>
    </source>
</evidence>
<keyword evidence="1 6" id="KW-0963">Cytoplasm</keyword>
<dbReference type="InterPro" id="IPR044876">
    <property type="entry name" value="HRDC_dom_sf"/>
</dbReference>
<dbReference type="SUPFAM" id="SSF47819">
    <property type="entry name" value="HRDC-like"/>
    <property type="match status" value="2"/>
</dbReference>
<dbReference type="GO" id="GO:0042780">
    <property type="term" value="P:tRNA 3'-end processing"/>
    <property type="evidence" value="ECO:0007669"/>
    <property type="project" value="UniProtKB-UniRule"/>
</dbReference>
<dbReference type="RefSeq" id="WP_103683985.1">
    <property type="nucleotide sequence ID" value="NZ_PQGG01000019.1"/>
</dbReference>
<accession>A0A2S4HGC6</accession>
<comment type="similarity">
    <text evidence="6">Belongs to the RNase D family.</text>
</comment>
<comment type="function">
    <text evidence="6">Exonuclease involved in the 3' processing of various precursor tRNAs. Initiates hydrolysis at the 3'-terminus of an RNA molecule and releases 5'-mononucleotides.</text>
</comment>
<evidence type="ECO:0000256" key="5">
    <source>
        <dbReference type="ARBA" id="ARBA00022839"/>
    </source>
</evidence>
<dbReference type="Gene3D" id="3.30.420.10">
    <property type="entry name" value="Ribonuclease H-like superfamily/Ribonuclease H"/>
    <property type="match status" value="1"/>
</dbReference>
<dbReference type="InterPro" id="IPR002121">
    <property type="entry name" value="HRDC_dom"/>
</dbReference>
<dbReference type="InterPro" id="IPR010997">
    <property type="entry name" value="HRDC-like_sf"/>
</dbReference>
<name>A0A2S4HGC6_9GAMM</name>
<dbReference type="InterPro" id="IPR012337">
    <property type="entry name" value="RNaseH-like_sf"/>
</dbReference>
<dbReference type="SUPFAM" id="SSF53098">
    <property type="entry name" value="Ribonuclease H-like"/>
    <property type="match status" value="1"/>
</dbReference>
<comment type="cofactor">
    <cofactor evidence="6">
        <name>a divalent metal cation</name>
        <dbReference type="ChEBI" id="CHEBI:60240"/>
    </cofactor>
</comment>
<dbReference type="GO" id="GO:0003676">
    <property type="term" value="F:nucleic acid binding"/>
    <property type="evidence" value="ECO:0007669"/>
    <property type="project" value="InterPro"/>
</dbReference>
<dbReference type="InterPro" id="IPR006292">
    <property type="entry name" value="RNase_D"/>
</dbReference>
<evidence type="ECO:0000259" key="7">
    <source>
        <dbReference type="PROSITE" id="PS50967"/>
    </source>
</evidence>
<evidence type="ECO:0000256" key="3">
    <source>
        <dbReference type="ARBA" id="ARBA00022722"/>
    </source>
</evidence>
<organism evidence="8 9">
    <name type="scientific">Zhongshania marina</name>
    <dbReference type="NCBI Taxonomy" id="2304603"/>
    <lineage>
        <taxon>Bacteria</taxon>
        <taxon>Pseudomonadati</taxon>
        <taxon>Pseudomonadota</taxon>
        <taxon>Gammaproteobacteria</taxon>
        <taxon>Cellvibrionales</taxon>
        <taxon>Spongiibacteraceae</taxon>
        <taxon>Zhongshania</taxon>
    </lineage>
</organism>
<dbReference type="HAMAP" id="MF_01899">
    <property type="entry name" value="RNase_D"/>
    <property type="match status" value="1"/>
</dbReference>